<accession>A0A1M5KIV2</accession>
<keyword evidence="4" id="KW-1185">Reference proteome</keyword>
<sequence>MESSSLMVWVLFGAYFLPSLVAMLRRHDNTGSIFVLNLLLGWTILGWVIGLVWSFSSQKERVQTVQQSTPDPITDQLERLANLKEREVITDKEFTQQKEKILNQ</sequence>
<keyword evidence="1" id="KW-0812">Transmembrane</keyword>
<feature type="transmembrane region" description="Helical" evidence="1">
    <location>
        <begin position="6"/>
        <end position="24"/>
    </location>
</feature>
<name>A0A1M5KIV2_9BACT</name>
<evidence type="ECO:0000313" key="3">
    <source>
        <dbReference type="EMBL" id="SHG52776.1"/>
    </source>
</evidence>
<dbReference type="OrthoDB" id="9814116at2"/>
<proteinExistence type="predicted"/>
<dbReference type="EMBL" id="FQUS01000032">
    <property type="protein sequence ID" value="SHG52776.1"/>
    <property type="molecule type" value="Genomic_DNA"/>
</dbReference>
<dbReference type="Pfam" id="PF14373">
    <property type="entry name" value="Imm_superinfect"/>
    <property type="match status" value="1"/>
</dbReference>
<protein>
    <submittedName>
        <fullName evidence="3">Short C-terminal domain-containing protein</fullName>
    </submittedName>
</protein>
<organism evidence="3 4">
    <name type="scientific">Fodinibius roseus</name>
    <dbReference type="NCBI Taxonomy" id="1194090"/>
    <lineage>
        <taxon>Bacteria</taxon>
        <taxon>Pseudomonadati</taxon>
        <taxon>Balneolota</taxon>
        <taxon>Balneolia</taxon>
        <taxon>Balneolales</taxon>
        <taxon>Balneolaceae</taxon>
        <taxon>Fodinibius</taxon>
    </lineage>
</organism>
<dbReference type="InterPro" id="IPR018649">
    <property type="entry name" value="SHOCT"/>
</dbReference>
<evidence type="ECO:0000259" key="2">
    <source>
        <dbReference type="Pfam" id="PF09851"/>
    </source>
</evidence>
<dbReference type="RefSeq" id="WP_073068239.1">
    <property type="nucleotide sequence ID" value="NZ_FQUS01000032.1"/>
</dbReference>
<keyword evidence="1" id="KW-1133">Transmembrane helix</keyword>
<feature type="transmembrane region" description="Helical" evidence="1">
    <location>
        <begin position="36"/>
        <end position="55"/>
    </location>
</feature>
<keyword evidence="1" id="KW-0472">Membrane</keyword>
<feature type="domain" description="SHOCT" evidence="2">
    <location>
        <begin position="75"/>
        <end position="102"/>
    </location>
</feature>
<gene>
    <name evidence="3" type="ORF">SAMN05443144_13228</name>
</gene>
<dbReference type="Pfam" id="PF09851">
    <property type="entry name" value="SHOCT"/>
    <property type="match status" value="1"/>
</dbReference>
<dbReference type="InterPro" id="IPR016410">
    <property type="entry name" value="Phage_imm"/>
</dbReference>
<evidence type="ECO:0000313" key="4">
    <source>
        <dbReference type="Proteomes" id="UP000184041"/>
    </source>
</evidence>
<dbReference type="AlphaFoldDB" id="A0A1M5KIV2"/>
<reference evidence="3 4" key="1">
    <citation type="submission" date="2016-11" db="EMBL/GenBank/DDBJ databases">
        <authorList>
            <person name="Jaros S."/>
            <person name="Januszkiewicz K."/>
            <person name="Wedrychowicz H."/>
        </authorList>
    </citation>
    <scope>NUCLEOTIDE SEQUENCE [LARGE SCALE GENOMIC DNA]</scope>
    <source>
        <strain evidence="3 4">DSM 21986</strain>
    </source>
</reference>
<evidence type="ECO:0000256" key="1">
    <source>
        <dbReference type="SAM" id="Phobius"/>
    </source>
</evidence>
<dbReference type="Proteomes" id="UP000184041">
    <property type="component" value="Unassembled WGS sequence"/>
</dbReference>